<dbReference type="PROSITE" id="PS51481">
    <property type="entry name" value="DHAK"/>
    <property type="match status" value="1"/>
</dbReference>
<dbReference type="NCBIfam" id="NF011049">
    <property type="entry name" value="PRK14479.1"/>
    <property type="match status" value="1"/>
</dbReference>
<gene>
    <name evidence="8" type="ORF">HNR15_003383</name>
</gene>
<dbReference type="SUPFAM" id="SSF101473">
    <property type="entry name" value="DhaL-like"/>
    <property type="match status" value="1"/>
</dbReference>
<dbReference type="GO" id="GO:0005524">
    <property type="term" value="F:ATP binding"/>
    <property type="evidence" value="ECO:0007669"/>
    <property type="project" value="UniProtKB-KW"/>
</dbReference>
<evidence type="ECO:0000256" key="5">
    <source>
        <dbReference type="SAM" id="MobiDB-lite"/>
    </source>
</evidence>
<dbReference type="EMBL" id="JACCFW010000001">
    <property type="protein sequence ID" value="NYJ76420.1"/>
    <property type="molecule type" value="Genomic_DNA"/>
</dbReference>
<dbReference type="EC" id="2.7.1.29" evidence="8"/>
<feature type="domain" description="DhaK" evidence="7">
    <location>
        <begin position="8"/>
        <end position="336"/>
    </location>
</feature>
<proteinExistence type="predicted"/>
<dbReference type="PROSITE" id="PS51480">
    <property type="entry name" value="DHAL"/>
    <property type="match status" value="1"/>
</dbReference>
<sequence>MAKKLINDPLEVVRESMEGVVLTQPGTAILRDRTIVVRRDRLSHGPNTDLPVALISGGGAGHEPAHAGYVASGMLTAAVSGGVFSSPSVDAVLDGIRAVTGTGGALLIVKSYTGDRLNFGLAAELARSEGYDVRMVVVGDDVALADDDENAGRRGLAGTVLVHKTAGALAERGGSLDDVTALARAVATGVGTMGLGLTPCVVPGSDEPGADIAEDGVELGLGIHGEPGVTSVDMAPADDLAGRLVDGVVQDRGFESGAHVVALINSTGGTPPMELAIVARAAVKLLQQKGIRVDRLYQGLVMTSLEMAGCSVSLLATDVHPDLLTLLDAPTASIGWPSRGASDVPGLVQVEVPAAAWSPQEEEGVDDRICAGGIERACNALLAAEEELTLMDKVVGDGDLGTALARGARSWLGEPQTGDARHQLRALAAVVRREVGGTSGPLYAAGLLRAAEAVGADGDWAAALQAASEGVQELGGAKAGDRTMVDALAPAATEATAGLGAAQAAARRGADATTSQVARRGRSSYLGDRVKGHPDPGAVAVTVWLDALSD</sequence>
<feature type="region of interest" description="Disordered" evidence="5">
    <location>
        <begin position="508"/>
        <end position="531"/>
    </location>
</feature>
<dbReference type="GO" id="GO:0004371">
    <property type="term" value="F:glycerone kinase activity"/>
    <property type="evidence" value="ECO:0007669"/>
    <property type="project" value="UniProtKB-EC"/>
</dbReference>
<dbReference type="Pfam" id="PF02733">
    <property type="entry name" value="Dak1"/>
    <property type="match status" value="1"/>
</dbReference>
<dbReference type="FunFam" id="3.40.50.10440:FF:000001">
    <property type="entry name" value="Dihydroxyacetone kinase, DhaK subunit"/>
    <property type="match status" value="1"/>
</dbReference>
<dbReference type="PANTHER" id="PTHR28629:SF4">
    <property type="entry name" value="TRIOKINASE_FMN CYCLASE"/>
    <property type="match status" value="1"/>
</dbReference>
<dbReference type="InterPro" id="IPR050861">
    <property type="entry name" value="Dihydroxyacetone_Kinase"/>
</dbReference>
<dbReference type="SMART" id="SM01120">
    <property type="entry name" value="Dak2"/>
    <property type="match status" value="1"/>
</dbReference>
<name>A0A853DPB3_9MICO</name>
<evidence type="ECO:0000256" key="2">
    <source>
        <dbReference type="ARBA" id="ARBA00022741"/>
    </source>
</evidence>
<keyword evidence="4" id="KW-0067">ATP-binding</keyword>
<evidence type="ECO:0000259" key="6">
    <source>
        <dbReference type="PROSITE" id="PS51480"/>
    </source>
</evidence>
<protein>
    <submittedName>
        <fullName evidence="8">Dihydroxyacetone kinase</fullName>
        <ecNumber evidence="8">2.7.1.29</ecNumber>
    </submittedName>
</protein>
<dbReference type="Proteomes" id="UP000571817">
    <property type="component" value="Unassembled WGS sequence"/>
</dbReference>
<keyword evidence="2" id="KW-0547">Nucleotide-binding</keyword>
<dbReference type="Pfam" id="PF02734">
    <property type="entry name" value="Dak2"/>
    <property type="match status" value="1"/>
</dbReference>
<organism evidence="8 9">
    <name type="scientific">Allobranchiibius huperziae</name>
    <dbReference type="NCBI Taxonomy" id="1874116"/>
    <lineage>
        <taxon>Bacteria</taxon>
        <taxon>Bacillati</taxon>
        <taxon>Actinomycetota</taxon>
        <taxon>Actinomycetes</taxon>
        <taxon>Micrococcales</taxon>
        <taxon>Dermacoccaceae</taxon>
        <taxon>Allobranchiibius</taxon>
    </lineage>
</organism>
<dbReference type="InterPro" id="IPR004006">
    <property type="entry name" value="DhaK_dom"/>
</dbReference>
<dbReference type="Gene3D" id="3.40.50.10440">
    <property type="entry name" value="Dihydroxyacetone kinase, domain 1"/>
    <property type="match status" value="1"/>
</dbReference>
<reference evidence="8 9" key="1">
    <citation type="submission" date="2020-07" db="EMBL/GenBank/DDBJ databases">
        <title>Sequencing the genomes of 1000 actinobacteria strains.</title>
        <authorList>
            <person name="Klenk H.-P."/>
        </authorList>
    </citation>
    <scope>NUCLEOTIDE SEQUENCE [LARGE SCALE GENOMIC DNA]</scope>
    <source>
        <strain evidence="8 9">DSM 29531</strain>
    </source>
</reference>
<keyword evidence="3 8" id="KW-0418">Kinase</keyword>
<accession>A0A853DPB3</accession>
<evidence type="ECO:0000256" key="1">
    <source>
        <dbReference type="ARBA" id="ARBA00022679"/>
    </source>
</evidence>
<evidence type="ECO:0000313" key="8">
    <source>
        <dbReference type="EMBL" id="NYJ76420.1"/>
    </source>
</evidence>
<feature type="domain" description="DhaL" evidence="6">
    <location>
        <begin position="368"/>
        <end position="550"/>
    </location>
</feature>
<dbReference type="Gene3D" id="1.25.40.340">
    <property type="match status" value="1"/>
</dbReference>
<dbReference type="InterPro" id="IPR004007">
    <property type="entry name" value="DhaL_dom"/>
</dbReference>
<dbReference type="InterPro" id="IPR036117">
    <property type="entry name" value="DhaL_dom_sf"/>
</dbReference>
<dbReference type="GO" id="GO:0005829">
    <property type="term" value="C:cytosol"/>
    <property type="evidence" value="ECO:0007669"/>
    <property type="project" value="TreeGrafter"/>
</dbReference>
<evidence type="ECO:0000313" key="9">
    <source>
        <dbReference type="Proteomes" id="UP000571817"/>
    </source>
</evidence>
<dbReference type="GO" id="GO:0019563">
    <property type="term" value="P:glycerol catabolic process"/>
    <property type="evidence" value="ECO:0007669"/>
    <property type="project" value="TreeGrafter"/>
</dbReference>
<keyword evidence="9" id="KW-1185">Reference proteome</keyword>
<evidence type="ECO:0000256" key="4">
    <source>
        <dbReference type="ARBA" id="ARBA00022840"/>
    </source>
</evidence>
<dbReference type="FunFam" id="3.30.1180.20:FF:000001">
    <property type="entry name" value="Dihydroxyacetone kinase 1"/>
    <property type="match status" value="1"/>
</dbReference>
<keyword evidence="1 8" id="KW-0808">Transferase</keyword>
<dbReference type="Gene3D" id="3.30.1180.20">
    <property type="entry name" value="Dihydroxyacetone kinase, domain 2"/>
    <property type="match status" value="1"/>
</dbReference>
<evidence type="ECO:0000259" key="7">
    <source>
        <dbReference type="PROSITE" id="PS51481"/>
    </source>
</evidence>
<dbReference type="PANTHER" id="PTHR28629">
    <property type="entry name" value="TRIOKINASE/FMN CYCLASE"/>
    <property type="match status" value="1"/>
</dbReference>
<dbReference type="RefSeq" id="WP_179483479.1">
    <property type="nucleotide sequence ID" value="NZ_JACCFW010000001.1"/>
</dbReference>
<dbReference type="AlphaFoldDB" id="A0A853DPB3"/>
<dbReference type="SUPFAM" id="SSF82549">
    <property type="entry name" value="DAK1/DegV-like"/>
    <property type="match status" value="1"/>
</dbReference>
<comment type="caution">
    <text evidence="8">The sequence shown here is derived from an EMBL/GenBank/DDBJ whole genome shotgun (WGS) entry which is preliminary data.</text>
</comment>
<evidence type="ECO:0000256" key="3">
    <source>
        <dbReference type="ARBA" id="ARBA00022777"/>
    </source>
</evidence>
<dbReference type="FunFam" id="1.25.40.340:FF:000002">
    <property type="entry name" value="Dihydroxyacetone kinase, L subunit"/>
    <property type="match status" value="1"/>
</dbReference>